<proteinExistence type="predicted"/>
<keyword evidence="4" id="KW-1185">Reference proteome</keyword>
<reference evidence="4" key="1">
    <citation type="journal article" date="2019" name="Int. J. Syst. Evol. Microbiol.">
        <title>The Global Catalogue of Microorganisms (GCM) 10K type strain sequencing project: providing services to taxonomists for standard genome sequencing and annotation.</title>
        <authorList>
            <consortium name="The Broad Institute Genomics Platform"/>
            <consortium name="The Broad Institute Genome Sequencing Center for Infectious Disease"/>
            <person name="Wu L."/>
            <person name="Ma J."/>
        </authorList>
    </citation>
    <scope>NUCLEOTIDE SEQUENCE [LARGE SCALE GENOMIC DNA]</scope>
    <source>
        <strain evidence="4">YJ-61-S</strain>
    </source>
</reference>
<dbReference type="Pfam" id="PF01433">
    <property type="entry name" value="Peptidase_M1"/>
    <property type="match status" value="1"/>
</dbReference>
<keyword evidence="1" id="KW-0812">Transmembrane</keyword>
<dbReference type="Proteomes" id="UP001596043">
    <property type="component" value="Unassembled WGS sequence"/>
</dbReference>
<dbReference type="PANTHER" id="PTHR11533">
    <property type="entry name" value="PROTEASE M1 ZINC METALLOPROTEASE"/>
    <property type="match status" value="1"/>
</dbReference>
<keyword evidence="3" id="KW-0031">Aminopeptidase</keyword>
<feature type="transmembrane region" description="Helical" evidence="1">
    <location>
        <begin position="171"/>
        <end position="190"/>
    </location>
</feature>
<gene>
    <name evidence="3" type="ORF">ACFO3O_15505</name>
</gene>
<dbReference type="RefSeq" id="WP_379980416.1">
    <property type="nucleotide sequence ID" value="NZ_JBHSFV010000010.1"/>
</dbReference>
<dbReference type="Gene3D" id="1.10.390.10">
    <property type="entry name" value="Neutral Protease Domain 2"/>
    <property type="match status" value="1"/>
</dbReference>
<organism evidence="3 4">
    <name type="scientific">Dokdonia ponticola</name>
    <dbReference type="NCBI Taxonomy" id="2041041"/>
    <lineage>
        <taxon>Bacteria</taxon>
        <taxon>Pseudomonadati</taxon>
        <taxon>Bacteroidota</taxon>
        <taxon>Flavobacteriia</taxon>
        <taxon>Flavobacteriales</taxon>
        <taxon>Flavobacteriaceae</taxon>
        <taxon>Dokdonia</taxon>
    </lineage>
</organism>
<feature type="transmembrane region" description="Helical" evidence="1">
    <location>
        <begin position="18"/>
        <end position="35"/>
    </location>
</feature>
<dbReference type="PANTHER" id="PTHR11533:SF174">
    <property type="entry name" value="PUROMYCIN-SENSITIVE AMINOPEPTIDASE-RELATED"/>
    <property type="match status" value="1"/>
</dbReference>
<accession>A0ABV9I246</accession>
<dbReference type="InterPro" id="IPR050344">
    <property type="entry name" value="Peptidase_M1_aminopeptidases"/>
</dbReference>
<protein>
    <submittedName>
        <fullName evidence="3">M1 family aminopeptidase</fullName>
    </submittedName>
</protein>
<feature type="transmembrane region" description="Helical" evidence="1">
    <location>
        <begin position="526"/>
        <end position="548"/>
    </location>
</feature>
<dbReference type="InterPro" id="IPR027268">
    <property type="entry name" value="Peptidase_M4/M1_CTD_sf"/>
</dbReference>
<feature type="transmembrane region" description="Helical" evidence="1">
    <location>
        <begin position="360"/>
        <end position="381"/>
    </location>
</feature>
<feature type="transmembrane region" description="Helical" evidence="1">
    <location>
        <begin position="141"/>
        <end position="164"/>
    </location>
</feature>
<dbReference type="InterPro" id="IPR014782">
    <property type="entry name" value="Peptidase_M1_dom"/>
</dbReference>
<feature type="transmembrane region" description="Helical" evidence="1">
    <location>
        <begin position="55"/>
        <end position="75"/>
    </location>
</feature>
<feature type="transmembrane region" description="Helical" evidence="1">
    <location>
        <begin position="475"/>
        <end position="498"/>
    </location>
</feature>
<feature type="transmembrane region" description="Helical" evidence="1">
    <location>
        <begin position="95"/>
        <end position="121"/>
    </location>
</feature>
<dbReference type="SUPFAM" id="SSF55486">
    <property type="entry name" value="Metalloproteases ('zincins'), catalytic domain"/>
    <property type="match status" value="1"/>
</dbReference>
<keyword evidence="1" id="KW-0472">Membrane</keyword>
<dbReference type="GO" id="GO:0004177">
    <property type="term" value="F:aminopeptidase activity"/>
    <property type="evidence" value="ECO:0007669"/>
    <property type="project" value="UniProtKB-KW"/>
</dbReference>
<dbReference type="EMBL" id="JBHSFV010000010">
    <property type="protein sequence ID" value="MFC4635315.1"/>
    <property type="molecule type" value="Genomic_DNA"/>
</dbReference>
<feature type="transmembrane region" description="Helical" evidence="1">
    <location>
        <begin position="450"/>
        <end position="468"/>
    </location>
</feature>
<comment type="caution">
    <text evidence="3">The sequence shown here is derived from an EMBL/GenBank/DDBJ whole genome shotgun (WGS) entry which is preliminary data.</text>
</comment>
<keyword evidence="1" id="KW-1133">Transmembrane helix</keyword>
<keyword evidence="3" id="KW-0645">Protease</keyword>
<keyword evidence="3" id="KW-0378">Hydrolase</keyword>
<name>A0ABV9I246_9FLAO</name>
<feature type="transmembrane region" description="Helical" evidence="1">
    <location>
        <begin position="402"/>
        <end position="435"/>
    </location>
</feature>
<evidence type="ECO:0000259" key="2">
    <source>
        <dbReference type="Pfam" id="PF01433"/>
    </source>
</evidence>
<evidence type="ECO:0000313" key="4">
    <source>
        <dbReference type="Proteomes" id="UP001596043"/>
    </source>
</evidence>
<feature type="transmembrane region" description="Helical" evidence="1">
    <location>
        <begin position="245"/>
        <end position="266"/>
    </location>
</feature>
<evidence type="ECO:0000313" key="3">
    <source>
        <dbReference type="EMBL" id="MFC4635315.1"/>
    </source>
</evidence>
<evidence type="ECO:0000256" key="1">
    <source>
        <dbReference type="SAM" id="Phobius"/>
    </source>
</evidence>
<feature type="domain" description="Peptidase M1 membrane alanine aminopeptidase" evidence="2">
    <location>
        <begin position="862"/>
        <end position="1071"/>
    </location>
</feature>
<feature type="transmembrane region" description="Helical" evidence="1">
    <location>
        <begin position="569"/>
        <end position="590"/>
    </location>
</feature>
<feature type="transmembrane region" description="Helical" evidence="1">
    <location>
        <begin position="322"/>
        <end position="340"/>
    </location>
</feature>
<sequence>MLLQLLRFEVLYQSKQRALLIFALLFFFFGFFIGGRGQAPAQVNFNSAYQITNNVTIFSLGSVFIIMFFAISGAIRDKKHQMEGLIFSTAVKKKYFFWSRFIGVFLFSVLGFSLFLPGFIAGLSVSDLDPNRVDYFSLQSYVWPFLVIVIPNFFICSTLIFSVSILSKSNLATYASAVLIYVLYFLIAFYSNSPILASSVSASPEAMTMAAMTDPFAGATFFEHTQFWTPYDKNNLTFSFSRFYIWNRVLWVGLSCIILAITYHLFSFRKASKKMDGSQKITAEPFEIKPYFSVVTQINAKGQWKAFWSLFEMDMKSIFKSLPFWVVILTLVATSVYEVYARIFEGGAYEESLFPFTNILIEIVMELVPILSLILIVFYSGELIWRARDKKMDSILNTTPTLNWVFFLSKLITLVFVPMLLIVTVIIVCIGFQLAKGYSNLDIEQYVSVFYYYGASMLVYCMLAIFIQSVVNNKFLGMGVTGLVLLFLGSSLSSFIGIEHPMLRIGNMPIPMYSNMTGYSLQTSAFHIYTLYWISFGVTLSFLSFKLWKRGTSGANNILESFGFNTWKRWEFAGILVSLIIFTTSGIMLFEEVNIKNRYMNSNDRMNYAEEYERKFKVYDSLPRLHYIDMKTEVDIYPKEQKYSISADYVLVNKNEVPVTHVFITERKALSEIRMDHAEMVLKDTVFGTYLFKFTKPILPNEKTGLRYNFTKQSSPFKVDKTILKNGTYIRHDVFEPVLGYRRSIELSNAYERQKRGLPEQDAEPEGDAHLFSKEVSLGNVAYETTVSTDNDQIALAAGNLIRDWEVNDRHYYQYRFPNKTMPSLAYISGKYELKKSVYKDVSIEYYYHPNHDMNHSTIDNSTKATLDYCMTNFGNYPFDHLRMAEIPSFHGFGGVAHPGLIGMVEDNLYLIDIRNTGTFDLVSKRAVHEVSHQWWGMILKAKNVDGAGFLVEGFAKYTEGVVLEKMYGKGALWQLNQASNDRYFGGRAFASKKEAPVYLTDGQSYLNYGKSGLIMLSIRDLIGEDKLNHVLRTLTERYTKSQEFEVHTLELLDELYKITPEKHHSLIDDWMKQIVRYDLSIASSSYEVLDDGTFEITIEVKAKRYKTLADGEEKEIAINEPIQIGLFKKHPKDMSKNDVPIYLENHYLRDSSTILKIQVDVLPEIISVDPFLTRPDRVYNDNLKRLEK</sequence>